<feature type="transmembrane region" description="Helical" evidence="1">
    <location>
        <begin position="42"/>
        <end position="61"/>
    </location>
</feature>
<dbReference type="AlphaFoldDB" id="A0A0C9XZH0"/>
<dbReference type="Proteomes" id="UP000054018">
    <property type="component" value="Unassembled WGS sequence"/>
</dbReference>
<keyword evidence="4" id="KW-1185">Reference proteome</keyword>
<dbReference type="OrthoDB" id="2692685at2759"/>
<dbReference type="EMBL" id="KN833816">
    <property type="protein sequence ID" value="KIK17910.1"/>
    <property type="molecule type" value="Genomic_DNA"/>
</dbReference>
<feature type="transmembrane region" description="Helical" evidence="1">
    <location>
        <begin position="81"/>
        <end position="101"/>
    </location>
</feature>
<evidence type="ECO:0000256" key="1">
    <source>
        <dbReference type="SAM" id="Phobius"/>
    </source>
</evidence>
<proteinExistence type="predicted"/>
<accession>A0A0C9XZH0</accession>
<feature type="transmembrane region" description="Helical" evidence="1">
    <location>
        <begin position="6"/>
        <end position="30"/>
    </location>
</feature>
<evidence type="ECO:0000313" key="4">
    <source>
        <dbReference type="Proteomes" id="UP000054018"/>
    </source>
</evidence>
<reference evidence="3 4" key="1">
    <citation type="submission" date="2014-04" db="EMBL/GenBank/DDBJ databases">
        <authorList>
            <consortium name="DOE Joint Genome Institute"/>
            <person name="Kuo A."/>
            <person name="Kohler A."/>
            <person name="Costa M.D."/>
            <person name="Nagy L.G."/>
            <person name="Floudas D."/>
            <person name="Copeland A."/>
            <person name="Barry K.W."/>
            <person name="Cichocki N."/>
            <person name="Veneault-Fourrey C."/>
            <person name="LaButti K."/>
            <person name="Lindquist E.A."/>
            <person name="Lipzen A."/>
            <person name="Lundell T."/>
            <person name="Morin E."/>
            <person name="Murat C."/>
            <person name="Sun H."/>
            <person name="Tunlid A."/>
            <person name="Henrissat B."/>
            <person name="Grigoriev I.V."/>
            <person name="Hibbett D.S."/>
            <person name="Martin F."/>
            <person name="Nordberg H.P."/>
            <person name="Cantor M.N."/>
            <person name="Hua S.X."/>
        </authorList>
    </citation>
    <scope>NUCLEOTIDE SEQUENCE [LARGE SCALE GENOMIC DNA]</scope>
    <source>
        <strain evidence="3 4">441</strain>
    </source>
</reference>
<keyword evidence="1" id="KW-1133">Transmembrane helix</keyword>
<name>A0A0C9XZH0_9AGAM</name>
<sequence>MYHTQGISPAASLAVVSCVLFIYDFALTFAKEVDLFWLQPRRTWVFVFFIANRYIGLLGRIPEFLGIFFGTSGSPVCSGLLFSDRVIAVVLQLVGGVIMIARVHAFYNKDRRVPSLLIAVAVISVGLSCWALLFLPPPEPTATAQSIHAGCRESMTSAECLTNAFGSDWAAAWGGQLLFDALVFLFTLRKLISVRRSLGKRSFMAVSLRDGMFYFNVGNAALCAVIISRLILNLRDLEHELSRTNDIGSIAMQRFINSGF</sequence>
<reference evidence="4" key="2">
    <citation type="submission" date="2015-01" db="EMBL/GenBank/DDBJ databases">
        <title>Evolutionary Origins and Diversification of the Mycorrhizal Mutualists.</title>
        <authorList>
            <consortium name="DOE Joint Genome Institute"/>
            <consortium name="Mycorrhizal Genomics Consortium"/>
            <person name="Kohler A."/>
            <person name="Kuo A."/>
            <person name="Nagy L.G."/>
            <person name="Floudas D."/>
            <person name="Copeland A."/>
            <person name="Barry K.W."/>
            <person name="Cichocki N."/>
            <person name="Veneault-Fourrey C."/>
            <person name="LaButti K."/>
            <person name="Lindquist E.A."/>
            <person name="Lipzen A."/>
            <person name="Lundell T."/>
            <person name="Morin E."/>
            <person name="Murat C."/>
            <person name="Riley R."/>
            <person name="Ohm R."/>
            <person name="Sun H."/>
            <person name="Tunlid A."/>
            <person name="Henrissat B."/>
            <person name="Grigoriev I.V."/>
            <person name="Hibbett D.S."/>
            <person name="Martin F."/>
        </authorList>
    </citation>
    <scope>NUCLEOTIDE SEQUENCE [LARGE SCALE GENOMIC DNA]</scope>
    <source>
        <strain evidence="4">441</strain>
    </source>
</reference>
<gene>
    <name evidence="3" type="ORF">PISMIDRAFT_684673</name>
</gene>
<evidence type="ECO:0000259" key="2">
    <source>
        <dbReference type="Pfam" id="PF20151"/>
    </source>
</evidence>
<dbReference type="Pfam" id="PF20151">
    <property type="entry name" value="DUF6533"/>
    <property type="match status" value="1"/>
</dbReference>
<protein>
    <recommendedName>
        <fullName evidence="2">DUF6533 domain-containing protein</fullName>
    </recommendedName>
</protein>
<feature type="transmembrane region" description="Helical" evidence="1">
    <location>
        <begin position="171"/>
        <end position="192"/>
    </location>
</feature>
<feature type="transmembrane region" description="Helical" evidence="1">
    <location>
        <begin position="113"/>
        <end position="135"/>
    </location>
</feature>
<dbReference type="InterPro" id="IPR045340">
    <property type="entry name" value="DUF6533"/>
</dbReference>
<keyword evidence="1" id="KW-0472">Membrane</keyword>
<organism evidence="3 4">
    <name type="scientific">Pisolithus microcarpus 441</name>
    <dbReference type="NCBI Taxonomy" id="765257"/>
    <lineage>
        <taxon>Eukaryota</taxon>
        <taxon>Fungi</taxon>
        <taxon>Dikarya</taxon>
        <taxon>Basidiomycota</taxon>
        <taxon>Agaricomycotina</taxon>
        <taxon>Agaricomycetes</taxon>
        <taxon>Agaricomycetidae</taxon>
        <taxon>Boletales</taxon>
        <taxon>Sclerodermatineae</taxon>
        <taxon>Pisolithaceae</taxon>
        <taxon>Pisolithus</taxon>
    </lineage>
</organism>
<evidence type="ECO:0000313" key="3">
    <source>
        <dbReference type="EMBL" id="KIK17910.1"/>
    </source>
</evidence>
<keyword evidence="1" id="KW-0812">Transmembrane</keyword>
<dbReference type="STRING" id="765257.A0A0C9XZH0"/>
<feature type="transmembrane region" description="Helical" evidence="1">
    <location>
        <begin position="213"/>
        <end position="232"/>
    </location>
</feature>
<feature type="domain" description="DUF6533" evidence="2">
    <location>
        <begin position="13"/>
        <end position="58"/>
    </location>
</feature>
<dbReference type="HOGENOM" id="CLU_035509_7_3_1"/>